<dbReference type="GO" id="GO:2001070">
    <property type="term" value="F:starch binding"/>
    <property type="evidence" value="ECO:0007669"/>
    <property type="project" value="InterPro"/>
</dbReference>
<dbReference type="AlphaFoldDB" id="A0A1Z5HQZ5"/>
<reference evidence="3" key="1">
    <citation type="journal article" date="2017" name="Appl. Environ. Microbiol.">
        <title>Genomic Analysis of Calderihabitans maritimus KKC1, a Thermophilic, Hydrogenogenic, Carboxydotrophic Bacterium Isolated from Marine Sediment.</title>
        <authorList>
            <person name="Omae K."/>
            <person name="Yoneda Y."/>
            <person name="Fukuyama Y."/>
            <person name="Yoshida T."/>
            <person name="Sako Y."/>
        </authorList>
    </citation>
    <scope>NUCLEOTIDE SEQUENCE [LARGE SCALE GENOMIC DNA]</scope>
    <source>
        <strain evidence="3">KKC1</strain>
    </source>
</reference>
<dbReference type="RefSeq" id="WP_088553225.1">
    <property type="nucleotide sequence ID" value="NZ_BDGJ01000032.1"/>
</dbReference>
<accession>A0A1Z5HQZ5</accession>
<feature type="domain" description="Carbohydrate binding module family 25" evidence="1">
    <location>
        <begin position="18"/>
        <end position="98"/>
    </location>
</feature>
<keyword evidence="3" id="KW-1185">Reference proteome</keyword>
<dbReference type="SMART" id="SM01066">
    <property type="entry name" value="CBM_25"/>
    <property type="match status" value="1"/>
</dbReference>
<protein>
    <recommendedName>
        <fullName evidence="1">Carbohydrate binding module family 25 domain-containing protein</fullName>
    </recommendedName>
</protein>
<organism evidence="2 3">
    <name type="scientific">Calderihabitans maritimus</name>
    <dbReference type="NCBI Taxonomy" id="1246530"/>
    <lineage>
        <taxon>Bacteria</taxon>
        <taxon>Bacillati</taxon>
        <taxon>Bacillota</taxon>
        <taxon>Clostridia</taxon>
        <taxon>Neomoorellales</taxon>
        <taxon>Calderihabitantaceae</taxon>
        <taxon>Calderihabitans</taxon>
    </lineage>
</organism>
<dbReference type="OrthoDB" id="3902805at2"/>
<evidence type="ECO:0000259" key="1">
    <source>
        <dbReference type="SMART" id="SM01066"/>
    </source>
</evidence>
<gene>
    <name evidence="2" type="ORF">KKC1_08960</name>
</gene>
<dbReference type="EMBL" id="BDGJ01000032">
    <property type="protein sequence ID" value="GAW91735.1"/>
    <property type="molecule type" value="Genomic_DNA"/>
</dbReference>
<name>A0A1Z5HQZ5_9FIRM</name>
<dbReference type="InterPro" id="IPR013783">
    <property type="entry name" value="Ig-like_fold"/>
</dbReference>
<dbReference type="Pfam" id="PF16760">
    <property type="entry name" value="CBM53"/>
    <property type="match status" value="1"/>
</dbReference>
<sequence>MFLHDDRIFVDPVPASKGSTVKIGYNGLLAKSGADAVWIHYGFDGWNSTATVPMYRQADGSFVTHITAQGNKEINFCFKDSADHWDNNSGWNWMCPIK</sequence>
<proteinExistence type="predicted"/>
<evidence type="ECO:0000313" key="2">
    <source>
        <dbReference type="EMBL" id="GAW91735.1"/>
    </source>
</evidence>
<dbReference type="Gene3D" id="2.60.40.10">
    <property type="entry name" value="Immunoglobulins"/>
    <property type="match status" value="1"/>
</dbReference>
<comment type="caution">
    <text evidence="2">The sequence shown here is derived from an EMBL/GenBank/DDBJ whole genome shotgun (WGS) entry which is preliminary data.</text>
</comment>
<dbReference type="Proteomes" id="UP000197032">
    <property type="component" value="Unassembled WGS sequence"/>
</dbReference>
<dbReference type="InterPro" id="IPR005085">
    <property type="entry name" value="CBM25"/>
</dbReference>
<evidence type="ECO:0000313" key="3">
    <source>
        <dbReference type="Proteomes" id="UP000197032"/>
    </source>
</evidence>